<proteinExistence type="predicted"/>
<keyword evidence="1" id="KW-0472">Membrane</keyword>
<feature type="transmembrane region" description="Helical" evidence="1">
    <location>
        <begin position="229"/>
        <end position="254"/>
    </location>
</feature>
<feature type="transmembrane region" description="Helical" evidence="1">
    <location>
        <begin position="165"/>
        <end position="182"/>
    </location>
</feature>
<keyword evidence="1" id="KW-0812">Transmembrane</keyword>
<feature type="transmembrane region" description="Helical" evidence="1">
    <location>
        <begin position="202"/>
        <end position="222"/>
    </location>
</feature>
<feature type="transmembrane region" description="Helical" evidence="1">
    <location>
        <begin position="122"/>
        <end position="144"/>
    </location>
</feature>
<organism evidence="2 3">
    <name type="scientific">Paenibacillus monticola</name>
    <dbReference type="NCBI Taxonomy" id="2666075"/>
    <lineage>
        <taxon>Bacteria</taxon>
        <taxon>Bacillati</taxon>
        <taxon>Bacillota</taxon>
        <taxon>Bacilli</taxon>
        <taxon>Bacillales</taxon>
        <taxon>Paenibacillaceae</taxon>
        <taxon>Paenibacillus</taxon>
    </lineage>
</organism>
<gene>
    <name evidence="2" type="ORF">GJB61_16040</name>
</gene>
<sequence>MKHMRTVTILSVLISVLAAVAAGYGLFSGSSGSGDEYTFTTLWGEAVQIYGTGVYSHESVSMAAQAKGQDAVTLLMAIPLLLISLLMTAKGLVKGRLLLAGTLGYFLYTYASYSFLAMFNPLFLVYVMLLSASFFAFILTLLSFDKDRLHTYFKKSFPAKALGSFLLFIAFMILMLWLGKIINPLLSGTVPEGLEHYSTLVIQALDLAIVVPVATVTGILLIRRQPIGYLMAAVVIFKAVTLLTAISAMLVAMVVAGEEVSSAELVIFPVFNVGVIVCMIILLRNVIEPARQ</sequence>
<evidence type="ECO:0000256" key="1">
    <source>
        <dbReference type="SAM" id="Phobius"/>
    </source>
</evidence>
<feature type="transmembrane region" description="Helical" evidence="1">
    <location>
        <begin position="71"/>
        <end position="89"/>
    </location>
</feature>
<evidence type="ECO:0000313" key="3">
    <source>
        <dbReference type="Proteomes" id="UP000463051"/>
    </source>
</evidence>
<comment type="caution">
    <text evidence="2">The sequence shown here is derived from an EMBL/GenBank/DDBJ whole genome shotgun (WGS) entry which is preliminary data.</text>
</comment>
<dbReference type="RefSeq" id="WP_154119657.1">
    <property type="nucleotide sequence ID" value="NZ_WJXB01000005.1"/>
</dbReference>
<name>A0A7X2H6U2_9BACL</name>
<reference evidence="2 3" key="1">
    <citation type="submission" date="2019-11" db="EMBL/GenBank/DDBJ databases">
        <title>Paenibacillus monticola sp. nov., a novel PGPR strain isolated from mountain sample in China.</title>
        <authorList>
            <person name="Zhao Q."/>
            <person name="Li H.-P."/>
            <person name="Zhang J.-L."/>
        </authorList>
    </citation>
    <scope>NUCLEOTIDE SEQUENCE [LARGE SCALE GENOMIC DNA]</scope>
    <source>
        <strain evidence="2 3">LC-T2</strain>
    </source>
</reference>
<keyword evidence="1" id="KW-1133">Transmembrane helix</keyword>
<accession>A0A7X2H6U2</accession>
<dbReference type="Proteomes" id="UP000463051">
    <property type="component" value="Unassembled WGS sequence"/>
</dbReference>
<dbReference type="EMBL" id="WJXB01000005">
    <property type="protein sequence ID" value="MRN54495.1"/>
    <property type="molecule type" value="Genomic_DNA"/>
</dbReference>
<keyword evidence="3" id="KW-1185">Reference proteome</keyword>
<dbReference type="AlphaFoldDB" id="A0A7X2H6U2"/>
<protein>
    <submittedName>
        <fullName evidence="2">Uncharacterized protein</fullName>
    </submittedName>
</protein>
<evidence type="ECO:0000313" key="2">
    <source>
        <dbReference type="EMBL" id="MRN54495.1"/>
    </source>
</evidence>
<feature type="transmembrane region" description="Helical" evidence="1">
    <location>
        <begin position="96"/>
        <end position="116"/>
    </location>
</feature>
<feature type="transmembrane region" description="Helical" evidence="1">
    <location>
        <begin position="266"/>
        <end position="287"/>
    </location>
</feature>